<reference evidence="1 2" key="1">
    <citation type="journal article" date="2020" name="Front. Microbiol.">
        <title>Phenotypic and Genetic Characterization of the Cheese Ripening Yeast Geotrichum candidum.</title>
        <authorList>
            <person name="Perkins V."/>
            <person name="Vignola S."/>
            <person name="Lessard M.H."/>
            <person name="Plante P.L."/>
            <person name="Corbeil J."/>
            <person name="Dugat-Bony E."/>
            <person name="Frenette M."/>
            <person name="Labrie S."/>
        </authorList>
    </citation>
    <scope>NUCLEOTIDE SEQUENCE [LARGE SCALE GENOMIC DNA]</scope>
    <source>
        <strain evidence="1 2">LMA-1147</strain>
    </source>
</reference>
<keyword evidence="2" id="KW-1185">Reference proteome</keyword>
<accession>A0ACB6UZ40</accession>
<proteinExistence type="predicted"/>
<evidence type="ECO:0000313" key="2">
    <source>
        <dbReference type="Proteomes" id="UP000744676"/>
    </source>
</evidence>
<dbReference type="EMBL" id="QVQA01000284">
    <property type="protein sequence ID" value="KAF5093068.1"/>
    <property type="molecule type" value="Genomic_DNA"/>
</dbReference>
<protein>
    <submittedName>
        <fullName evidence="1">Uncharacterized protein</fullName>
    </submittedName>
</protein>
<dbReference type="Proteomes" id="UP000744676">
    <property type="component" value="Unassembled WGS sequence"/>
</dbReference>
<organism evidence="1 2">
    <name type="scientific">Geotrichum galactomycetum</name>
    <dbReference type="NCBI Taxonomy" id="27317"/>
    <lineage>
        <taxon>Eukaryota</taxon>
        <taxon>Fungi</taxon>
        <taxon>Dikarya</taxon>
        <taxon>Ascomycota</taxon>
        <taxon>Saccharomycotina</taxon>
        <taxon>Dipodascomycetes</taxon>
        <taxon>Dipodascales</taxon>
        <taxon>Dipodascaceae</taxon>
        <taxon>Geotrichum</taxon>
    </lineage>
</organism>
<evidence type="ECO:0000313" key="1">
    <source>
        <dbReference type="EMBL" id="KAF5093068.1"/>
    </source>
</evidence>
<sequence length="146" mass="16382">MFVQKVLNTRPQIVDFLSSPTWTSQQLLKPMSLTQTNTQNHELDTSPELIAKLLKQSGLTATSTDAIIEDLRGQLVFVNHICEVDTKGYTPLVRLGDNKNRVKISIADLIHANEDAAKKPADWKPVTLAREKNGPFYVLKEGLKRD</sequence>
<comment type="caution">
    <text evidence="1">The sequence shown here is derived from an EMBL/GenBank/DDBJ whole genome shotgun (WGS) entry which is preliminary data.</text>
</comment>
<name>A0ACB6UZ40_9ASCO</name>
<gene>
    <name evidence="1" type="ORF">D0Z00_004260</name>
</gene>